<evidence type="ECO:0000313" key="2">
    <source>
        <dbReference type="Proteomes" id="UP000198420"/>
    </source>
</evidence>
<dbReference type="SUPFAM" id="SSF53474">
    <property type="entry name" value="alpha/beta-Hydrolases"/>
    <property type="match status" value="1"/>
</dbReference>
<dbReference type="EMBL" id="FZNP01000002">
    <property type="protein sequence ID" value="SNR40679.1"/>
    <property type="molecule type" value="Genomic_DNA"/>
</dbReference>
<name>A0A238W4P1_9ACTN</name>
<reference evidence="2" key="1">
    <citation type="submission" date="2017-06" db="EMBL/GenBank/DDBJ databases">
        <authorList>
            <person name="Varghese N."/>
            <person name="Submissions S."/>
        </authorList>
    </citation>
    <scope>NUCLEOTIDE SEQUENCE [LARGE SCALE GENOMIC DNA]</scope>
    <source>
        <strain evidence="2">DSM 44485</strain>
    </source>
</reference>
<keyword evidence="2" id="KW-1185">Reference proteome</keyword>
<organism evidence="1 2">
    <name type="scientific">Actinomadura mexicana</name>
    <dbReference type="NCBI Taxonomy" id="134959"/>
    <lineage>
        <taxon>Bacteria</taxon>
        <taxon>Bacillati</taxon>
        <taxon>Actinomycetota</taxon>
        <taxon>Actinomycetes</taxon>
        <taxon>Streptosporangiales</taxon>
        <taxon>Thermomonosporaceae</taxon>
        <taxon>Actinomadura</taxon>
    </lineage>
</organism>
<dbReference type="Proteomes" id="UP000198420">
    <property type="component" value="Unassembled WGS sequence"/>
</dbReference>
<dbReference type="AlphaFoldDB" id="A0A238W4P1"/>
<evidence type="ECO:0000313" key="1">
    <source>
        <dbReference type="EMBL" id="SNR40679.1"/>
    </source>
</evidence>
<dbReference type="Gene3D" id="3.40.50.1820">
    <property type="entry name" value="alpha/beta hydrolase"/>
    <property type="match status" value="1"/>
</dbReference>
<evidence type="ECO:0008006" key="3">
    <source>
        <dbReference type="Google" id="ProtNLM"/>
    </source>
</evidence>
<protein>
    <recommendedName>
        <fullName evidence="3">TAP-like protein</fullName>
    </recommendedName>
</protein>
<proteinExistence type="predicted"/>
<dbReference type="RefSeq" id="WP_218825963.1">
    <property type="nucleotide sequence ID" value="NZ_FZNP01000002.1"/>
</dbReference>
<dbReference type="InterPro" id="IPR029058">
    <property type="entry name" value="AB_hydrolase_fold"/>
</dbReference>
<sequence length="104" mass="10692">MSALPAGRTCSAGATAARSPLADELGAIDGHRPAFGAYADLDVPVTLLLGADNEGQPPYGTAFAQFEQAMPRARVVRIPGEGHLAHASAPRLLAAHIADAVKEH</sequence>
<accession>A0A238W4P1</accession>
<gene>
    <name evidence="1" type="ORF">SAMN06265355_102647</name>
</gene>